<dbReference type="PANTHER" id="PTHR48438:SF1">
    <property type="entry name" value="ALPHA-(1,3)-FUCOSYLTRANSFERASE C-RELATED"/>
    <property type="match status" value="1"/>
</dbReference>
<dbReference type="PANTHER" id="PTHR48438">
    <property type="entry name" value="ALPHA-(1,3)-FUCOSYLTRANSFERASE C-RELATED"/>
    <property type="match status" value="1"/>
</dbReference>
<evidence type="ECO:0000256" key="10">
    <source>
        <dbReference type="ARBA" id="ARBA00023136"/>
    </source>
</evidence>
<reference evidence="15 16" key="1">
    <citation type="journal article" date="2020" name="Cell">
        <title>Large-Scale Comparative Analyses of Tick Genomes Elucidate Their Genetic Diversity and Vector Capacities.</title>
        <authorList>
            <consortium name="Tick Genome and Microbiome Consortium (TIGMIC)"/>
            <person name="Jia N."/>
            <person name="Wang J."/>
            <person name="Shi W."/>
            <person name="Du L."/>
            <person name="Sun Y."/>
            <person name="Zhan W."/>
            <person name="Jiang J.F."/>
            <person name="Wang Q."/>
            <person name="Zhang B."/>
            <person name="Ji P."/>
            <person name="Bell-Sakyi L."/>
            <person name="Cui X.M."/>
            <person name="Yuan T.T."/>
            <person name="Jiang B.G."/>
            <person name="Yang W.F."/>
            <person name="Lam T.T."/>
            <person name="Chang Q.C."/>
            <person name="Ding S.J."/>
            <person name="Wang X.J."/>
            <person name="Zhu J.G."/>
            <person name="Ruan X.D."/>
            <person name="Zhao L."/>
            <person name="Wei J.T."/>
            <person name="Ye R.Z."/>
            <person name="Que T.C."/>
            <person name="Du C.H."/>
            <person name="Zhou Y.H."/>
            <person name="Cheng J.X."/>
            <person name="Dai P.F."/>
            <person name="Guo W.B."/>
            <person name="Han X.H."/>
            <person name="Huang E.J."/>
            <person name="Li L.F."/>
            <person name="Wei W."/>
            <person name="Gao Y.C."/>
            <person name="Liu J.Z."/>
            <person name="Shao H.Z."/>
            <person name="Wang X."/>
            <person name="Wang C.C."/>
            <person name="Yang T.C."/>
            <person name="Huo Q.B."/>
            <person name="Li W."/>
            <person name="Chen H.Y."/>
            <person name="Chen S.E."/>
            <person name="Zhou L.G."/>
            <person name="Ni X.B."/>
            <person name="Tian J.H."/>
            <person name="Sheng Y."/>
            <person name="Liu T."/>
            <person name="Pan Y.S."/>
            <person name="Xia L.Y."/>
            <person name="Li J."/>
            <person name="Zhao F."/>
            <person name="Cao W.C."/>
        </authorList>
    </citation>
    <scope>NUCLEOTIDE SEQUENCE [LARGE SCALE GENOMIC DNA]</scope>
    <source>
        <strain evidence="15">HaeL-2018</strain>
    </source>
</reference>
<evidence type="ECO:0000256" key="5">
    <source>
        <dbReference type="ARBA" id="ARBA00022679"/>
    </source>
</evidence>
<evidence type="ECO:0000259" key="14">
    <source>
        <dbReference type="Pfam" id="PF17039"/>
    </source>
</evidence>
<comment type="caution">
    <text evidence="15">The sequence shown here is derived from an EMBL/GenBank/DDBJ whole genome shotgun (WGS) entry which is preliminary data.</text>
</comment>
<feature type="domain" description="Fucosyltransferase N-terminal" evidence="14">
    <location>
        <begin position="43"/>
        <end position="153"/>
    </location>
</feature>
<dbReference type="Pfam" id="PF17039">
    <property type="entry name" value="Glyco_tran_10_N"/>
    <property type="match status" value="1"/>
</dbReference>
<dbReference type="SUPFAM" id="SSF53756">
    <property type="entry name" value="UDP-Glycosyltransferase/glycogen phosphorylase"/>
    <property type="match status" value="1"/>
</dbReference>
<dbReference type="InterPro" id="IPR001503">
    <property type="entry name" value="Glyco_trans_10"/>
</dbReference>
<protein>
    <recommendedName>
        <fullName evidence="12">Fucosyltransferase</fullName>
        <ecNumber evidence="12">2.4.1.-</ecNumber>
    </recommendedName>
</protein>
<dbReference type="GO" id="GO:0008417">
    <property type="term" value="F:fucosyltransferase activity"/>
    <property type="evidence" value="ECO:0007669"/>
    <property type="project" value="InterPro"/>
</dbReference>
<sequence length="367" mass="41059">MDESSQPNADELQTEAAPPVQNETSFRILMWTGPGRKRRVEGRPLPSTGVLPLRFCLFPERQATPGQPVVEVHLSNCYVTSDRSLFERSEAVVFDASDIHAVSPPTFRPPGQVWVFWTHRGSAPMANLGTMTTEDFNFTMGRRQDADVFIPFGNWTPVVGKAFPEPARNMHERKNNALLFVSDCDSKEGSEELMEVMEAVGGSTIRNCGVSDGGWLDISLTQSAKDYRFLFVADSSGCYEHPLEAIYDAFRFELVPVYFGSMDLGALPEHSVVRVRYLSPVAEVITQLKGLANDRILYNKYFHWKKTGSVVQIDDLCFLCGALHKGIQGRQVDALSWWNKTNVCPLSHRVAQSHSHPADAYILSEQV</sequence>
<dbReference type="VEuPathDB" id="VectorBase:HLOH_043117"/>
<evidence type="ECO:0000256" key="4">
    <source>
        <dbReference type="ARBA" id="ARBA00022676"/>
    </source>
</evidence>
<keyword evidence="5 12" id="KW-0808">Transferase</keyword>
<evidence type="ECO:0000256" key="3">
    <source>
        <dbReference type="ARBA" id="ARBA00008919"/>
    </source>
</evidence>
<evidence type="ECO:0000256" key="7">
    <source>
        <dbReference type="ARBA" id="ARBA00022968"/>
    </source>
</evidence>
<dbReference type="EC" id="2.4.1.-" evidence="12"/>
<gene>
    <name evidence="15" type="ORF">HPB48_002839</name>
</gene>
<evidence type="ECO:0000256" key="6">
    <source>
        <dbReference type="ARBA" id="ARBA00022692"/>
    </source>
</evidence>
<dbReference type="Proteomes" id="UP000821853">
    <property type="component" value="Chromosome 1"/>
</dbReference>
<evidence type="ECO:0000313" key="15">
    <source>
        <dbReference type="EMBL" id="KAH9360799.1"/>
    </source>
</evidence>
<comment type="pathway">
    <text evidence="2">Protein modification; protein glycosylation.</text>
</comment>
<evidence type="ECO:0000256" key="1">
    <source>
        <dbReference type="ARBA" id="ARBA00004447"/>
    </source>
</evidence>
<accession>A0A9J6FDD8</accession>
<dbReference type="InterPro" id="IPR055270">
    <property type="entry name" value="Glyco_tran_10_C"/>
</dbReference>
<keyword evidence="11" id="KW-0325">Glycoprotein</keyword>
<evidence type="ECO:0000259" key="13">
    <source>
        <dbReference type="Pfam" id="PF00852"/>
    </source>
</evidence>
<comment type="subcellular location">
    <subcellularLocation>
        <location evidence="1 12">Golgi apparatus</location>
        <location evidence="1 12">Golgi stack membrane</location>
        <topology evidence="1 12">Single-pass type II membrane protein</topology>
    </subcellularLocation>
</comment>
<keyword evidence="9 12" id="KW-0333">Golgi apparatus</keyword>
<keyword evidence="7" id="KW-0735">Signal-anchor</keyword>
<organism evidence="15 16">
    <name type="scientific">Haemaphysalis longicornis</name>
    <name type="common">Bush tick</name>
    <dbReference type="NCBI Taxonomy" id="44386"/>
    <lineage>
        <taxon>Eukaryota</taxon>
        <taxon>Metazoa</taxon>
        <taxon>Ecdysozoa</taxon>
        <taxon>Arthropoda</taxon>
        <taxon>Chelicerata</taxon>
        <taxon>Arachnida</taxon>
        <taxon>Acari</taxon>
        <taxon>Parasitiformes</taxon>
        <taxon>Ixodida</taxon>
        <taxon>Ixodoidea</taxon>
        <taxon>Ixodidae</taxon>
        <taxon>Haemaphysalinae</taxon>
        <taxon>Haemaphysalis</taxon>
    </lineage>
</organism>
<dbReference type="OrthoDB" id="6510709at2759"/>
<dbReference type="Pfam" id="PF00852">
    <property type="entry name" value="Glyco_transf_10"/>
    <property type="match status" value="1"/>
</dbReference>
<keyword evidence="6 12" id="KW-0812">Transmembrane</keyword>
<comment type="similarity">
    <text evidence="3 12">Belongs to the glycosyltransferase 10 family.</text>
</comment>
<evidence type="ECO:0000256" key="8">
    <source>
        <dbReference type="ARBA" id="ARBA00022989"/>
    </source>
</evidence>
<evidence type="ECO:0000256" key="11">
    <source>
        <dbReference type="ARBA" id="ARBA00023180"/>
    </source>
</evidence>
<dbReference type="AlphaFoldDB" id="A0A9J6FDD8"/>
<keyword evidence="4 12" id="KW-0328">Glycosyltransferase</keyword>
<evidence type="ECO:0000256" key="2">
    <source>
        <dbReference type="ARBA" id="ARBA00004922"/>
    </source>
</evidence>
<keyword evidence="16" id="KW-1185">Reference proteome</keyword>
<name>A0A9J6FDD8_HAELO</name>
<keyword evidence="10" id="KW-0472">Membrane</keyword>
<feature type="domain" description="Fucosyltransferase C-terminal" evidence="13">
    <location>
        <begin position="171"/>
        <end position="338"/>
    </location>
</feature>
<keyword evidence="8" id="KW-1133">Transmembrane helix</keyword>
<dbReference type="InterPro" id="IPR038577">
    <property type="entry name" value="GT10-like_C_sf"/>
</dbReference>
<dbReference type="Gene3D" id="3.40.50.11660">
    <property type="entry name" value="Glycosyl transferase family 10, C-terminal domain"/>
    <property type="match status" value="1"/>
</dbReference>
<dbReference type="OMA" id="TDIVSWW"/>
<dbReference type="EMBL" id="JABSTR010000001">
    <property type="protein sequence ID" value="KAH9360799.1"/>
    <property type="molecule type" value="Genomic_DNA"/>
</dbReference>
<proteinExistence type="inferred from homology"/>
<dbReference type="InterPro" id="IPR031481">
    <property type="entry name" value="Glyco_tran_10_N"/>
</dbReference>
<evidence type="ECO:0000313" key="16">
    <source>
        <dbReference type="Proteomes" id="UP000821853"/>
    </source>
</evidence>
<evidence type="ECO:0000256" key="9">
    <source>
        <dbReference type="ARBA" id="ARBA00023034"/>
    </source>
</evidence>
<dbReference type="GO" id="GO:0032580">
    <property type="term" value="C:Golgi cisterna membrane"/>
    <property type="evidence" value="ECO:0007669"/>
    <property type="project" value="UniProtKB-SubCell"/>
</dbReference>
<evidence type="ECO:0000256" key="12">
    <source>
        <dbReference type="RuleBase" id="RU003832"/>
    </source>
</evidence>